<dbReference type="Proteomes" id="UP000235861">
    <property type="component" value="Unassembled WGS sequence"/>
</dbReference>
<protein>
    <recommendedName>
        <fullName evidence="1">YjiS-like domain-containing protein</fullName>
    </recommendedName>
</protein>
<gene>
    <name evidence="2" type="ORF">CUC53_09600</name>
</gene>
<proteinExistence type="predicted"/>
<evidence type="ECO:0000313" key="2">
    <source>
        <dbReference type="EMBL" id="PJG59007.1"/>
    </source>
</evidence>
<organism evidence="2 3">
    <name type="scientific">Aeromonas cavernicola</name>
    <dbReference type="NCBI Taxonomy" id="1006623"/>
    <lineage>
        <taxon>Bacteria</taxon>
        <taxon>Pseudomonadati</taxon>
        <taxon>Pseudomonadota</taxon>
        <taxon>Gammaproteobacteria</taxon>
        <taxon>Aeromonadales</taxon>
        <taxon>Aeromonadaceae</taxon>
        <taxon>Aeromonas</taxon>
    </lineage>
</organism>
<sequence length="71" mass="8414">MANMTYSHTCDTQAQPHSIHLLTHAKTLLLVWLERSRSRRQLSELPDYLLKDIGLNEADRYQETTKPFWRS</sequence>
<dbReference type="EMBL" id="PGGC01000081">
    <property type="protein sequence ID" value="PJG59007.1"/>
    <property type="molecule type" value="Genomic_DNA"/>
</dbReference>
<dbReference type="OrthoDB" id="5588773at2"/>
<dbReference type="AlphaFoldDB" id="A0A2H9U4R7"/>
<comment type="caution">
    <text evidence="2">The sequence shown here is derived from an EMBL/GenBank/DDBJ whole genome shotgun (WGS) entry which is preliminary data.</text>
</comment>
<evidence type="ECO:0000259" key="1">
    <source>
        <dbReference type="Pfam" id="PF06568"/>
    </source>
</evidence>
<dbReference type="Pfam" id="PF06568">
    <property type="entry name" value="YjiS-like"/>
    <property type="match status" value="1"/>
</dbReference>
<keyword evidence="3" id="KW-1185">Reference proteome</keyword>
<dbReference type="RefSeq" id="WP_100293953.1">
    <property type="nucleotide sequence ID" value="NZ_PGGC01000081.1"/>
</dbReference>
<dbReference type="InterPro" id="IPR009506">
    <property type="entry name" value="YjiS-like"/>
</dbReference>
<evidence type="ECO:0000313" key="3">
    <source>
        <dbReference type="Proteomes" id="UP000235861"/>
    </source>
</evidence>
<accession>A0A2H9U4R7</accession>
<name>A0A2H9U4R7_9GAMM</name>
<feature type="domain" description="YjiS-like" evidence="1">
    <location>
        <begin position="32"/>
        <end position="61"/>
    </location>
</feature>
<reference evidence="2 3" key="1">
    <citation type="submission" date="2017-11" db="EMBL/GenBank/DDBJ databases">
        <title>Draft genome sequence of environmental isolate Aeromonas cavernicola sp. nov. MDC 2508.</title>
        <authorList>
            <person name="Colston S.M."/>
            <person name="Navarro A."/>
            <person name="Martinez-Murcia A.J."/>
            <person name="Graf J."/>
        </authorList>
    </citation>
    <scope>NUCLEOTIDE SEQUENCE [LARGE SCALE GENOMIC DNA]</scope>
    <source>
        <strain evidence="2 3">MDC 2508</strain>
    </source>
</reference>